<accession>A0A1L7RI11</accession>
<dbReference type="AlphaFoldDB" id="A0A1L7RI11"/>
<evidence type="ECO:0000313" key="1">
    <source>
        <dbReference type="EMBL" id="CED90369.1"/>
    </source>
</evidence>
<protein>
    <submittedName>
        <fullName evidence="1">Uncharacterized ACR, COG1430</fullName>
    </submittedName>
</protein>
<reference evidence="1" key="1">
    <citation type="submission" date="2014-07" db="EMBL/GenBank/DDBJ databases">
        <authorList>
            <person name="Zhang J.E."/>
            <person name="Yang H."/>
            <person name="Guo J."/>
            <person name="Deng Z."/>
            <person name="Luo H."/>
            <person name="Luo M."/>
            <person name="Zhao B."/>
        </authorList>
    </citation>
    <scope>NUCLEOTIDE SEQUENCE</scope>
    <source>
        <strain evidence="1">AM4</strain>
    </source>
</reference>
<dbReference type="InterPro" id="IPR038695">
    <property type="entry name" value="Saro_0823-like_sf"/>
</dbReference>
<proteinExistence type="predicted"/>
<organism evidence="1">
    <name type="scientific">Actinomyces succiniciruminis</name>
    <dbReference type="NCBI Taxonomy" id="1522002"/>
    <lineage>
        <taxon>Bacteria</taxon>
        <taxon>Bacillati</taxon>
        <taxon>Actinomycetota</taxon>
        <taxon>Actinomycetes</taxon>
        <taxon>Actinomycetales</taxon>
        <taxon>Actinomycetaceae</taxon>
        <taxon>Actinomyces</taxon>
    </lineage>
</organism>
<dbReference type="RefSeq" id="WP_210578742.1">
    <property type="nucleotide sequence ID" value="NZ_LK995471.1"/>
</dbReference>
<dbReference type="InterPro" id="IPR003795">
    <property type="entry name" value="DUF192"/>
</dbReference>
<dbReference type="EMBL" id="LK995471">
    <property type="protein sequence ID" value="CED90369.1"/>
    <property type="molecule type" value="Genomic_DNA"/>
</dbReference>
<dbReference type="Pfam" id="PF02643">
    <property type="entry name" value="DUF192"/>
    <property type="match status" value="1"/>
</dbReference>
<gene>
    <name evidence="1" type="ORF">AAM4_0474</name>
</gene>
<sequence>MTSSHPVWATNTPKHVLTVDGDTTPTQTWVASNRKERNTGLLGTDSLDGALWLRACNWVHTFGMRYALDLVYVGRHGRVVAVTTTPPRRLCLPRLTAHATVELPAGMAAKLNIRRGTVVGTERRR</sequence>
<dbReference type="Gene3D" id="2.60.120.1140">
    <property type="entry name" value="Protein of unknown function DUF192"/>
    <property type="match status" value="1"/>
</dbReference>
<name>A0A1L7RI11_9ACTO</name>